<evidence type="ECO:0000313" key="2">
    <source>
        <dbReference type="EMBL" id="CAH1710170.1"/>
    </source>
</evidence>
<dbReference type="EMBL" id="OU899034">
    <property type="protein sequence ID" value="CAH1710170.1"/>
    <property type="molecule type" value="Genomic_DNA"/>
</dbReference>
<feature type="transmembrane region" description="Helical" evidence="1">
    <location>
        <begin position="175"/>
        <end position="199"/>
    </location>
</feature>
<sequence>MHQLLNHDYSIIYFFYPPKPCNKFISDRRNLKYPPSHEVFTLLYIPTHTRATPYFVGMFAGHVYRITKIRKPDFRFPYPTLFLLAIICGCILWMMSIFYFFVHEYSVWASVLYALVFRLIYSAVISAFIVVSAVNTCFTGPWSLILAPLGRLTYGVYLGGLSMQLYHVASARTQIYFNQLILVSNIIINYSTIVSYKLII</sequence>
<feature type="transmembrane region" description="Helical" evidence="1">
    <location>
        <begin position="152"/>
        <end position="169"/>
    </location>
</feature>
<dbReference type="PANTHER" id="PTHR11161">
    <property type="entry name" value="O-ACYLTRANSFERASE"/>
    <property type="match status" value="1"/>
</dbReference>
<evidence type="ECO:0000313" key="3">
    <source>
        <dbReference type="Proteomes" id="UP001154329"/>
    </source>
</evidence>
<keyword evidence="1" id="KW-1133">Transmembrane helix</keyword>
<evidence type="ECO:0000256" key="1">
    <source>
        <dbReference type="SAM" id="Phobius"/>
    </source>
</evidence>
<organism evidence="2 3">
    <name type="scientific">Aphis gossypii</name>
    <name type="common">Cotton aphid</name>
    <dbReference type="NCBI Taxonomy" id="80765"/>
    <lineage>
        <taxon>Eukaryota</taxon>
        <taxon>Metazoa</taxon>
        <taxon>Ecdysozoa</taxon>
        <taxon>Arthropoda</taxon>
        <taxon>Hexapoda</taxon>
        <taxon>Insecta</taxon>
        <taxon>Pterygota</taxon>
        <taxon>Neoptera</taxon>
        <taxon>Paraneoptera</taxon>
        <taxon>Hemiptera</taxon>
        <taxon>Sternorrhyncha</taxon>
        <taxon>Aphidomorpha</taxon>
        <taxon>Aphidoidea</taxon>
        <taxon>Aphididae</taxon>
        <taxon>Aphidini</taxon>
        <taxon>Aphis</taxon>
        <taxon>Aphis</taxon>
    </lineage>
</organism>
<name>A0A9P0NBK8_APHGO</name>
<proteinExistence type="predicted"/>
<reference evidence="2" key="2">
    <citation type="submission" date="2022-10" db="EMBL/GenBank/DDBJ databases">
        <authorList>
            <consortium name="ENA_rothamsted_submissions"/>
            <consortium name="culmorum"/>
            <person name="King R."/>
        </authorList>
    </citation>
    <scope>NUCLEOTIDE SEQUENCE</scope>
</reference>
<accession>A0A9P0NBK8</accession>
<feature type="transmembrane region" description="Helical" evidence="1">
    <location>
        <begin position="78"/>
        <end position="101"/>
    </location>
</feature>
<gene>
    <name evidence="2" type="ORF">APHIGO_LOCUS1083</name>
</gene>
<dbReference type="AlphaFoldDB" id="A0A9P0NBK8"/>
<feature type="transmembrane region" description="Helical" evidence="1">
    <location>
        <begin position="107"/>
        <end position="131"/>
    </location>
</feature>
<protein>
    <submittedName>
        <fullName evidence="2">Uncharacterized protein</fullName>
    </submittedName>
</protein>
<keyword evidence="1" id="KW-0472">Membrane</keyword>
<reference evidence="2" key="1">
    <citation type="submission" date="2022-02" db="EMBL/GenBank/DDBJ databases">
        <authorList>
            <person name="King R."/>
        </authorList>
    </citation>
    <scope>NUCLEOTIDE SEQUENCE</scope>
</reference>
<dbReference type="PANTHER" id="PTHR11161:SF71">
    <property type="entry name" value="NOSE RESISTANT-TO-FLUOXETINE PROTEIN N-TERMINAL DOMAIN-CONTAINING PROTEIN"/>
    <property type="match status" value="1"/>
</dbReference>
<keyword evidence="1" id="KW-0812">Transmembrane</keyword>
<dbReference type="InterPro" id="IPR052728">
    <property type="entry name" value="O2_lipid_transport_reg"/>
</dbReference>
<dbReference type="Proteomes" id="UP001154329">
    <property type="component" value="Chromosome 1"/>
</dbReference>
<keyword evidence="3" id="KW-1185">Reference proteome</keyword>